<dbReference type="NCBIfam" id="TIGR03141">
    <property type="entry name" value="cytochro_ccmD"/>
    <property type="match status" value="1"/>
</dbReference>
<evidence type="ECO:0000256" key="12">
    <source>
        <dbReference type="RuleBase" id="RU363101"/>
    </source>
</evidence>
<keyword evidence="8 12" id="KW-0812">Transmembrane</keyword>
<evidence type="ECO:0000256" key="4">
    <source>
        <dbReference type="ARBA" id="ARBA00016461"/>
    </source>
</evidence>
<feature type="transmembrane region" description="Helical" evidence="12">
    <location>
        <begin position="12"/>
        <end position="32"/>
    </location>
</feature>
<evidence type="ECO:0000313" key="13">
    <source>
        <dbReference type="EMBL" id="AHM05542.1"/>
    </source>
</evidence>
<proteinExistence type="inferred from homology"/>
<evidence type="ECO:0000256" key="5">
    <source>
        <dbReference type="ARBA" id="ARBA00022448"/>
    </source>
</evidence>
<evidence type="ECO:0000256" key="6">
    <source>
        <dbReference type="ARBA" id="ARBA00022475"/>
    </source>
</evidence>
<keyword evidence="14" id="KW-1185">Reference proteome</keyword>
<name>W8S5P6_9RHOB</name>
<dbReference type="Proteomes" id="UP000019593">
    <property type="component" value="Chromosome"/>
</dbReference>
<keyword evidence="7 12" id="KW-0997">Cell inner membrane</keyword>
<keyword evidence="11 12" id="KW-0472">Membrane</keyword>
<keyword evidence="9 12" id="KW-0201">Cytochrome c-type biogenesis</keyword>
<dbReference type="GO" id="GO:0017004">
    <property type="term" value="P:cytochrome complex assembly"/>
    <property type="evidence" value="ECO:0007669"/>
    <property type="project" value="UniProtKB-KW"/>
</dbReference>
<dbReference type="InterPro" id="IPR007078">
    <property type="entry name" value="Haem_export_protD_CcmD"/>
</dbReference>
<keyword evidence="5 12" id="KW-0813">Transport</keyword>
<keyword evidence="6 12" id="KW-1003">Cell membrane</keyword>
<dbReference type="KEGG" id="red:roselon_03282"/>
<dbReference type="STRING" id="1294273.roselon_03282"/>
<evidence type="ECO:0000256" key="9">
    <source>
        <dbReference type="ARBA" id="ARBA00022748"/>
    </source>
</evidence>
<dbReference type="Pfam" id="PF04995">
    <property type="entry name" value="CcmD"/>
    <property type="match status" value="1"/>
</dbReference>
<reference evidence="13 14" key="1">
    <citation type="submission" date="2013-03" db="EMBL/GenBank/DDBJ databases">
        <authorList>
            <person name="Fiebig A."/>
            <person name="Goeker M."/>
            <person name="Klenk H.-P.P."/>
        </authorList>
    </citation>
    <scope>NUCLEOTIDE SEQUENCE [LARGE SCALE GENOMIC DNA]</scope>
    <source>
        <strain evidence="14">DSM 19469</strain>
    </source>
</reference>
<dbReference type="HOGENOM" id="CLU_214404_0_0_5"/>
<organism evidence="13 14">
    <name type="scientific">Roseicyclus elongatus DSM 19469</name>
    <dbReference type="NCBI Taxonomy" id="1294273"/>
    <lineage>
        <taxon>Bacteria</taxon>
        <taxon>Pseudomonadati</taxon>
        <taxon>Pseudomonadota</taxon>
        <taxon>Alphaproteobacteria</taxon>
        <taxon>Rhodobacterales</taxon>
        <taxon>Roseobacteraceae</taxon>
        <taxon>Roseicyclus</taxon>
    </lineage>
</organism>
<evidence type="ECO:0000256" key="7">
    <source>
        <dbReference type="ARBA" id="ARBA00022519"/>
    </source>
</evidence>
<evidence type="ECO:0000256" key="1">
    <source>
        <dbReference type="ARBA" id="ARBA00002442"/>
    </source>
</evidence>
<protein>
    <recommendedName>
        <fullName evidence="4 12">Heme exporter protein D</fullName>
    </recommendedName>
</protein>
<evidence type="ECO:0000313" key="14">
    <source>
        <dbReference type="Proteomes" id="UP000019593"/>
    </source>
</evidence>
<keyword evidence="10 12" id="KW-1133">Transmembrane helix</keyword>
<evidence type="ECO:0000256" key="11">
    <source>
        <dbReference type="ARBA" id="ARBA00023136"/>
    </source>
</evidence>
<accession>W8S5P6</accession>
<evidence type="ECO:0000256" key="3">
    <source>
        <dbReference type="ARBA" id="ARBA00008741"/>
    </source>
</evidence>
<dbReference type="GO" id="GO:0015886">
    <property type="term" value="P:heme transport"/>
    <property type="evidence" value="ECO:0007669"/>
    <property type="project" value="InterPro"/>
</dbReference>
<comment type="function">
    <text evidence="1 12">Required for the export of heme to the periplasm for the biogenesis of c-type cytochromes.</text>
</comment>
<gene>
    <name evidence="13" type="ORF">roselon_03282</name>
</gene>
<evidence type="ECO:0000256" key="2">
    <source>
        <dbReference type="ARBA" id="ARBA00004377"/>
    </source>
</evidence>
<evidence type="ECO:0000256" key="10">
    <source>
        <dbReference type="ARBA" id="ARBA00022989"/>
    </source>
</evidence>
<dbReference type="GO" id="GO:0005886">
    <property type="term" value="C:plasma membrane"/>
    <property type="evidence" value="ECO:0007669"/>
    <property type="project" value="UniProtKB-SubCell"/>
</dbReference>
<sequence>MMPDLGQYAVPVLSAYAGSLLLLAVLIFGSIWKARRVHRKLNAVEERRGKA</sequence>
<evidence type="ECO:0000256" key="8">
    <source>
        <dbReference type="ARBA" id="ARBA00022692"/>
    </source>
</evidence>
<dbReference type="EMBL" id="CP004372">
    <property type="protein sequence ID" value="AHM05542.1"/>
    <property type="molecule type" value="Genomic_DNA"/>
</dbReference>
<dbReference type="AlphaFoldDB" id="W8S5P6"/>
<comment type="subcellular location">
    <subcellularLocation>
        <location evidence="2 12">Cell inner membrane</location>
        <topology evidence="2 12">Single-pass membrane protein</topology>
    </subcellularLocation>
</comment>
<comment type="similarity">
    <text evidence="3 12">Belongs to the CcmD/CycX/HelD family.</text>
</comment>